<dbReference type="EMBL" id="VOLT01000005">
    <property type="protein sequence ID" value="TWX68061.1"/>
    <property type="molecule type" value="Genomic_DNA"/>
</dbReference>
<dbReference type="InterPro" id="IPR000297">
    <property type="entry name" value="PPIase_PpiC"/>
</dbReference>
<feature type="domain" description="PpiC" evidence="2">
    <location>
        <begin position="143"/>
        <end position="273"/>
    </location>
</feature>
<dbReference type="AlphaFoldDB" id="A0A5C6QGY1"/>
<feature type="transmembrane region" description="Helical" evidence="1">
    <location>
        <begin position="21"/>
        <end position="43"/>
    </location>
</feature>
<evidence type="ECO:0000259" key="2">
    <source>
        <dbReference type="Pfam" id="PF13145"/>
    </source>
</evidence>
<evidence type="ECO:0000313" key="4">
    <source>
        <dbReference type="Proteomes" id="UP000321822"/>
    </source>
</evidence>
<dbReference type="Pfam" id="PF13145">
    <property type="entry name" value="Rotamase_2"/>
    <property type="match status" value="1"/>
</dbReference>
<sequence length="305" mass="35874">MKTKAKRPITLRKKNKLINIITREPLFVFLILGFLGFIFIRAINPDSLKSEQPFLVNVSEKNLISFIQAQNKVYKEKSAKAYFKALSEDEKEEIKKRYIHQEVLYREGLKLGLDENDEMIKRRLVQKMEYLTRGFSQDIEAINETEIKKYYQDNIYLYIQEQTVSFSHIYFSKNKRGLKNALFDAQNTKLKVREEALYPEQAGKYGDHFLYFRSYINKSEKFVASQLGDDFSKDIFSENKIGLWVGPFKSTYGYHLVYIIKNTAEITPPIEDVASLILADLQQLKVKDVERRAINKIIEKYEIVE</sequence>
<evidence type="ECO:0000256" key="1">
    <source>
        <dbReference type="SAM" id="Phobius"/>
    </source>
</evidence>
<evidence type="ECO:0000313" key="3">
    <source>
        <dbReference type="EMBL" id="TWX68061.1"/>
    </source>
</evidence>
<dbReference type="Proteomes" id="UP000321822">
    <property type="component" value="Unassembled WGS sequence"/>
</dbReference>
<accession>A0A5C6QGY1</accession>
<keyword evidence="3" id="KW-0413">Isomerase</keyword>
<dbReference type="RefSeq" id="WP_146788305.1">
    <property type="nucleotide sequence ID" value="NZ_VOLT01000005.1"/>
</dbReference>
<keyword evidence="1" id="KW-0812">Transmembrane</keyword>
<dbReference type="OrthoDB" id="5706698at2"/>
<proteinExistence type="predicted"/>
<name>A0A5C6QGY1_9GAMM</name>
<keyword evidence="4" id="KW-1185">Reference proteome</keyword>
<keyword evidence="1" id="KW-1133">Transmembrane helix</keyword>
<gene>
    <name evidence="3" type="ORF">ESZ36_12400</name>
</gene>
<protein>
    <submittedName>
        <fullName evidence="3">Peptidyl-prolyl cis-trans isomerase</fullName>
    </submittedName>
</protein>
<keyword evidence="1" id="KW-0472">Membrane</keyword>
<reference evidence="3 4" key="1">
    <citation type="submission" date="2019-07" db="EMBL/GenBank/DDBJ databases">
        <title>Genomes of sea-ice associated Colwellia species.</title>
        <authorList>
            <person name="Bowman J.P."/>
        </authorList>
    </citation>
    <scope>NUCLEOTIDE SEQUENCE [LARGE SCALE GENOMIC DNA]</scope>
    <source>
        <strain evidence="3 4">ACAM 459</strain>
    </source>
</reference>
<comment type="caution">
    <text evidence="3">The sequence shown here is derived from an EMBL/GenBank/DDBJ whole genome shotgun (WGS) entry which is preliminary data.</text>
</comment>
<dbReference type="GO" id="GO:0003755">
    <property type="term" value="F:peptidyl-prolyl cis-trans isomerase activity"/>
    <property type="evidence" value="ECO:0007669"/>
    <property type="project" value="InterPro"/>
</dbReference>
<organism evidence="3 4">
    <name type="scientific">Colwellia demingiae</name>
    <dbReference type="NCBI Taxonomy" id="89401"/>
    <lineage>
        <taxon>Bacteria</taxon>
        <taxon>Pseudomonadati</taxon>
        <taxon>Pseudomonadota</taxon>
        <taxon>Gammaproteobacteria</taxon>
        <taxon>Alteromonadales</taxon>
        <taxon>Colwelliaceae</taxon>
        <taxon>Colwellia</taxon>
    </lineage>
</organism>